<dbReference type="GO" id="GO:0008061">
    <property type="term" value="F:chitin binding"/>
    <property type="evidence" value="ECO:0007669"/>
    <property type="project" value="InterPro"/>
</dbReference>
<feature type="domain" description="GH18" evidence="3">
    <location>
        <begin position="26"/>
        <end position="355"/>
    </location>
</feature>
<dbReference type="InterPro" id="IPR026444">
    <property type="entry name" value="Secre_tail"/>
</dbReference>
<sequence>VGIPLYKQMRNILSTLIVLFNILLSQRVIGYYPQWVVGNLPANEIDLNVVTHVIHSFAWPNENGSISSYDGMFGSGISDVIHDEGAKFLLSLGGWGNHAGFEVISGDEGLRELFINNLASILLINGYDGVDLDWEFPDSEMDRENLNLLVSEMDSMFAIINPDWMITMAVPVSNWFGQWHDFEFLVNHIDFFNAMTYGTHGNWSSHSGHLAPLYSSPPSDLDGSCHASMNYLSNTRGIPKNKLNMGMPFWGVKWESSNINEPFTGSTVDIMYYDIPELIGNGWTYYWDEDALCPYLIKDDGTRVITYENQQSIGLKCQYASEQELGGVMIWALSYDKTNNGQELIQSIQENYLSNYSEEPSLMPMNISLNTYPNPFNPSCKIDIKIGQDQLVKIMVNDLLGHQIKLLNNKVLQKGHHQFLWNAKNYPNGTYFITVKYNQSIDTKKVTLLK</sequence>
<dbReference type="Pfam" id="PF00704">
    <property type="entry name" value="Glyco_hydro_18"/>
    <property type="match status" value="1"/>
</dbReference>
<dbReference type="PROSITE" id="PS51910">
    <property type="entry name" value="GH18_2"/>
    <property type="match status" value="1"/>
</dbReference>
<dbReference type="NCBIfam" id="TIGR04183">
    <property type="entry name" value="Por_Secre_tail"/>
    <property type="match status" value="1"/>
</dbReference>
<dbReference type="AlphaFoldDB" id="A0A382A2L7"/>
<organism evidence="4">
    <name type="scientific">marine metagenome</name>
    <dbReference type="NCBI Taxonomy" id="408172"/>
    <lineage>
        <taxon>unclassified sequences</taxon>
        <taxon>metagenomes</taxon>
        <taxon>ecological metagenomes</taxon>
    </lineage>
</organism>
<dbReference type="Gene3D" id="3.20.20.80">
    <property type="entry name" value="Glycosidases"/>
    <property type="match status" value="1"/>
</dbReference>
<dbReference type="EMBL" id="UINC01023668">
    <property type="protein sequence ID" value="SVA95785.1"/>
    <property type="molecule type" value="Genomic_DNA"/>
</dbReference>
<evidence type="ECO:0000256" key="1">
    <source>
        <dbReference type="ARBA" id="ARBA00022801"/>
    </source>
</evidence>
<dbReference type="GO" id="GO:0005975">
    <property type="term" value="P:carbohydrate metabolic process"/>
    <property type="evidence" value="ECO:0007669"/>
    <property type="project" value="InterPro"/>
</dbReference>
<evidence type="ECO:0000259" key="3">
    <source>
        <dbReference type="PROSITE" id="PS51910"/>
    </source>
</evidence>
<dbReference type="InterPro" id="IPR001223">
    <property type="entry name" value="Glyco_hydro18_cat"/>
</dbReference>
<accession>A0A382A2L7</accession>
<dbReference type="InterPro" id="IPR017853">
    <property type="entry name" value="GH"/>
</dbReference>
<dbReference type="PROSITE" id="PS01095">
    <property type="entry name" value="GH18_1"/>
    <property type="match status" value="1"/>
</dbReference>
<dbReference type="Gene3D" id="3.10.50.10">
    <property type="match status" value="1"/>
</dbReference>
<dbReference type="InterPro" id="IPR001579">
    <property type="entry name" value="Glyco_hydro_18_chit_AS"/>
</dbReference>
<dbReference type="GO" id="GO:0004553">
    <property type="term" value="F:hydrolase activity, hydrolyzing O-glycosyl compounds"/>
    <property type="evidence" value="ECO:0007669"/>
    <property type="project" value="InterPro"/>
</dbReference>
<dbReference type="SMART" id="SM00636">
    <property type="entry name" value="Glyco_18"/>
    <property type="match status" value="1"/>
</dbReference>
<keyword evidence="2" id="KW-0326">Glycosidase</keyword>
<dbReference type="SUPFAM" id="SSF54556">
    <property type="entry name" value="Chitinase insertion domain"/>
    <property type="match status" value="1"/>
</dbReference>
<dbReference type="SUPFAM" id="SSF51445">
    <property type="entry name" value="(Trans)glycosidases"/>
    <property type="match status" value="1"/>
</dbReference>
<feature type="non-terminal residue" evidence="4">
    <location>
        <position position="1"/>
    </location>
</feature>
<dbReference type="Pfam" id="PF18962">
    <property type="entry name" value="Por_Secre_tail"/>
    <property type="match status" value="1"/>
</dbReference>
<dbReference type="InterPro" id="IPR011583">
    <property type="entry name" value="Chitinase_II/V-like_cat"/>
</dbReference>
<name>A0A382A2L7_9ZZZZ</name>
<evidence type="ECO:0000313" key="4">
    <source>
        <dbReference type="EMBL" id="SVA95785.1"/>
    </source>
</evidence>
<dbReference type="InterPro" id="IPR029070">
    <property type="entry name" value="Chitinase_insertion_sf"/>
</dbReference>
<reference evidence="4" key="1">
    <citation type="submission" date="2018-05" db="EMBL/GenBank/DDBJ databases">
        <authorList>
            <person name="Lanie J.A."/>
            <person name="Ng W.-L."/>
            <person name="Kazmierczak K.M."/>
            <person name="Andrzejewski T.M."/>
            <person name="Davidsen T.M."/>
            <person name="Wayne K.J."/>
            <person name="Tettelin H."/>
            <person name="Glass J.I."/>
            <person name="Rusch D."/>
            <person name="Podicherti R."/>
            <person name="Tsui H.-C.T."/>
            <person name="Winkler M.E."/>
        </authorList>
    </citation>
    <scope>NUCLEOTIDE SEQUENCE</scope>
</reference>
<gene>
    <name evidence="4" type="ORF">METZ01_LOCUS148639</name>
</gene>
<proteinExistence type="predicted"/>
<dbReference type="PANTHER" id="PTHR11177:SF317">
    <property type="entry name" value="CHITINASE 12-RELATED"/>
    <property type="match status" value="1"/>
</dbReference>
<evidence type="ECO:0000256" key="2">
    <source>
        <dbReference type="ARBA" id="ARBA00023295"/>
    </source>
</evidence>
<dbReference type="PANTHER" id="PTHR11177">
    <property type="entry name" value="CHITINASE"/>
    <property type="match status" value="1"/>
</dbReference>
<protein>
    <recommendedName>
        <fullName evidence="3">GH18 domain-containing protein</fullName>
    </recommendedName>
</protein>
<keyword evidence="1" id="KW-0378">Hydrolase</keyword>
<dbReference type="InterPro" id="IPR050314">
    <property type="entry name" value="Glycosyl_Hydrlase_18"/>
</dbReference>